<keyword evidence="1" id="KW-0812">Transmembrane</keyword>
<organism evidence="2 3">
    <name type="scientific">Adineta ricciae</name>
    <name type="common">Rotifer</name>
    <dbReference type="NCBI Taxonomy" id="249248"/>
    <lineage>
        <taxon>Eukaryota</taxon>
        <taxon>Metazoa</taxon>
        <taxon>Spiralia</taxon>
        <taxon>Gnathifera</taxon>
        <taxon>Rotifera</taxon>
        <taxon>Eurotatoria</taxon>
        <taxon>Bdelloidea</taxon>
        <taxon>Adinetida</taxon>
        <taxon>Adinetidae</taxon>
        <taxon>Adineta</taxon>
    </lineage>
</organism>
<evidence type="ECO:0000313" key="3">
    <source>
        <dbReference type="Proteomes" id="UP000663852"/>
    </source>
</evidence>
<gene>
    <name evidence="2" type="ORF">EDS130_LOCUS45195</name>
</gene>
<dbReference type="AlphaFoldDB" id="A0A815W9X4"/>
<comment type="caution">
    <text evidence="2">The sequence shown here is derived from an EMBL/GenBank/DDBJ whole genome shotgun (WGS) entry which is preliminary data.</text>
</comment>
<keyword evidence="1" id="KW-1133">Transmembrane helix</keyword>
<sequence length="301" mass="33205">MFIAEILLVFLFCYHIFYIFTSRCNVIKTIITIVMSNTNNTGSTRSQCYDLGFEHALFDAPKSVIDHVDQSLDILQGGCHKGEGKNKVLIGGVCECDNSTLHISNERGAGVCYSCVRCPKPFTPDLSSVMQVYTSTGWCSMMSNSDSVDATFSRDAAPPGLCYTRGCSWQIVNGAKTWVCCCDGSLCNGDPPTTLCYDCTNCPKPFNRKSLGVSTTDSRTGWCYRRSTSNEDYASVDRGVALSGICAWNECSWKIIDRSRYWVCCCNGDKCNSAVSMSTSVIYKLITGALLIVMFQKKFLV</sequence>
<dbReference type="EMBL" id="CAJNOJ010001027">
    <property type="protein sequence ID" value="CAF1539306.1"/>
    <property type="molecule type" value="Genomic_DNA"/>
</dbReference>
<feature type="transmembrane region" description="Helical" evidence="1">
    <location>
        <begin position="274"/>
        <end position="295"/>
    </location>
</feature>
<dbReference type="OrthoDB" id="9988013at2759"/>
<keyword evidence="1" id="KW-0472">Membrane</keyword>
<name>A0A815W9X4_ADIRI</name>
<protein>
    <submittedName>
        <fullName evidence="2">Uncharacterized protein</fullName>
    </submittedName>
</protein>
<reference evidence="2" key="1">
    <citation type="submission" date="2021-02" db="EMBL/GenBank/DDBJ databases">
        <authorList>
            <person name="Nowell W R."/>
        </authorList>
    </citation>
    <scope>NUCLEOTIDE SEQUENCE</scope>
</reference>
<evidence type="ECO:0000256" key="1">
    <source>
        <dbReference type="SAM" id="Phobius"/>
    </source>
</evidence>
<evidence type="ECO:0000313" key="2">
    <source>
        <dbReference type="EMBL" id="CAF1539306.1"/>
    </source>
</evidence>
<proteinExistence type="predicted"/>
<dbReference type="Proteomes" id="UP000663852">
    <property type="component" value="Unassembled WGS sequence"/>
</dbReference>
<accession>A0A815W9X4</accession>